<dbReference type="OrthoDB" id="308464at2759"/>
<keyword evidence="3" id="KW-0479">Metal-binding</keyword>
<accession>A0A9Q1K6L7</accession>
<evidence type="ECO:0000259" key="8">
    <source>
        <dbReference type="SMART" id="SM00709"/>
    </source>
</evidence>
<evidence type="ECO:0000256" key="4">
    <source>
        <dbReference type="ARBA" id="ARBA00022737"/>
    </source>
</evidence>
<dbReference type="FunFam" id="2.60.120.1040:FF:000001">
    <property type="entry name" value="Zinc finger protein ZPR1"/>
    <property type="match status" value="1"/>
</dbReference>
<dbReference type="FunFam" id="2.20.25.420:FF:000001">
    <property type="entry name" value="Zinc finger protein ZPR1"/>
    <property type="match status" value="1"/>
</dbReference>
<keyword evidence="5" id="KW-0863">Zinc-finger</keyword>
<dbReference type="Proteomes" id="UP001153076">
    <property type="component" value="Unassembled WGS sequence"/>
</dbReference>
<feature type="domain" description="Zinc finger ZPR1-type" evidence="8">
    <location>
        <begin position="302"/>
        <end position="466"/>
    </location>
</feature>
<dbReference type="Gene3D" id="2.60.120.1040">
    <property type="entry name" value="ZPR1, A/B domain"/>
    <property type="match status" value="2"/>
</dbReference>
<evidence type="ECO:0000256" key="1">
    <source>
        <dbReference type="ARBA" id="ARBA00004123"/>
    </source>
</evidence>
<dbReference type="Gene3D" id="2.20.25.420">
    <property type="entry name" value="ZPR1, zinc finger domain"/>
    <property type="match status" value="2"/>
</dbReference>
<evidence type="ECO:0000256" key="6">
    <source>
        <dbReference type="ARBA" id="ARBA00022833"/>
    </source>
</evidence>
<dbReference type="Pfam" id="PF22794">
    <property type="entry name" value="jr-ZPR1"/>
    <property type="match status" value="2"/>
</dbReference>
<evidence type="ECO:0000256" key="5">
    <source>
        <dbReference type="ARBA" id="ARBA00022771"/>
    </source>
</evidence>
<dbReference type="Pfam" id="PF03367">
    <property type="entry name" value="Zn_ribbon_ZPR1"/>
    <property type="match status" value="2"/>
</dbReference>
<dbReference type="AlphaFoldDB" id="A0A9Q1K6L7"/>
<reference evidence="9" key="1">
    <citation type="submission" date="2022-04" db="EMBL/GenBank/DDBJ databases">
        <title>Carnegiea gigantea Genome sequencing and assembly v2.</title>
        <authorList>
            <person name="Copetti D."/>
            <person name="Sanderson M.J."/>
            <person name="Burquez A."/>
            <person name="Wojciechowski M.F."/>
        </authorList>
    </citation>
    <scope>NUCLEOTIDE SEQUENCE</scope>
    <source>
        <strain evidence="9">SGP5-SGP5p</strain>
        <tissue evidence="9">Aerial part</tissue>
    </source>
</reference>
<keyword evidence="10" id="KW-1185">Reference proteome</keyword>
<comment type="similarity">
    <text evidence="2">Belongs to the ZPR1 family.</text>
</comment>
<dbReference type="GO" id="GO:0005634">
    <property type="term" value="C:nucleus"/>
    <property type="evidence" value="ECO:0007669"/>
    <property type="project" value="UniProtKB-SubCell"/>
</dbReference>
<proteinExistence type="inferred from homology"/>
<dbReference type="FunFam" id="2.20.25.420:FF:000002">
    <property type="entry name" value="Zinc finger protein ZPR1"/>
    <property type="match status" value="1"/>
</dbReference>
<evidence type="ECO:0000313" key="9">
    <source>
        <dbReference type="EMBL" id="KAJ8437365.1"/>
    </source>
</evidence>
<dbReference type="SMART" id="SM00709">
    <property type="entry name" value="Zpr1"/>
    <property type="match status" value="2"/>
</dbReference>
<organism evidence="9 10">
    <name type="scientific">Carnegiea gigantea</name>
    <dbReference type="NCBI Taxonomy" id="171969"/>
    <lineage>
        <taxon>Eukaryota</taxon>
        <taxon>Viridiplantae</taxon>
        <taxon>Streptophyta</taxon>
        <taxon>Embryophyta</taxon>
        <taxon>Tracheophyta</taxon>
        <taxon>Spermatophyta</taxon>
        <taxon>Magnoliopsida</taxon>
        <taxon>eudicotyledons</taxon>
        <taxon>Gunneridae</taxon>
        <taxon>Pentapetalae</taxon>
        <taxon>Caryophyllales</taxon>
        <taxon>Cactineae</taxon>
        <taxon>Cactaceae</taxon>
        <taxon>Cactoideae</taxon>
        <taxon>Echinocereeae</taxon>
        <taxon>Carnegiea</taxon>
    </lineage>
</organism>
<dbReference type="PANTHER" id="PTHR10876:SF0">
    <property type="entry name" value="ZINC FINGER PROTEIN ZPR1"/>
    <property type="match status" value="1"/>
</dbReference>
<name>A0A9Q1K6L7_9CARY</name>
<dbReference type="FunFam" id="2.60.120.1040:FF:000002">
    <property type="entry name" value="zinc finger protein ZPR1"/>
    <property type="match status" value="1"/>
</dbReference>
<keyword evidence="6" id="KW-0862">Zinc</keyword>
<dbReference type="PANTHER" id="PTHR10876">
    <property type="entry name" value="ZINC FINGER PROTEIN ZPR1"/>
    <property type="match status" value="1"/>
</dbReference>
<dbReference type="InterPro" id="IPR042451">
    <property type="entry name" value="ZPR1_A/B_dom"/>
</dbReference>
<dbReference type="InterPro" id="IPR056180">
    <property type="entry name" value="ZPR1_jr_dom"/>
</dbReference>
<dbReference type="EMBL" id="JAKOGI010000304">
    <property type="protein sequence ID" value="KAJ8437365.1"/>
    <property type="molecule type" value="Genomic_DNA"/>
</dbReference>
<dbReference type="InterPro" id="IPR004457">
    <property type="entry name" value="Znf_ZPR1"/>
</dbReference>
<evidence type="ECO:0000313" key="10">
    <source>
        <dbReference type="Proteomes" id="UP001153076"/>
    </source>
</evidence>
<sequence>METAKDQIFDVRSVVEAVADEEDDVPIYQVESLCMRCGENGTTRLLLTLIPHFRKILLSAFECPHCDERNNEVRFAGELQPRGCCYTLKVPAGDLKMLNRQVVKSESATINIPELDFEILPEAQRGGLSTIEGILSRAAEGLEALQEERRGVDPTTAEAIDEFLVKLKACASGESTFTFVLDDPAGNSFIENPWSPSPDPALSLKFYERTPEQQATLGFLTDSSLSGDPWEEAARTVNHTDQEPHGAVGAKAGRRAIAQANTSQIVEALCRYTSPEEVMTFPSSCGACAARCETRMFVTSMLDCLYNSYFCFMLTDIPYFKEVIVMSSTCDGCGYRNSELKPGGSFSEKAKRITVHAKNINDLNRDVIKSDSASVKIPELDLELASGTLGGIVTTIEGLVMKICENGVMSCAGLERVHGFTFGDSLDGSQKGKWQDFRTRLGKLLSLEEPWTLIIDDALANSFVAPVTDKIEDDSHLTFEEYERTWEQNEEFGLNDMDTSSADAAYNTR</sequence>
<dbReference type="GO" id="GO:0008270">
    <property type="term" value="F:zinc ion binding"/>
    <property type="evidence" value="ECO:0007669"/>
    <property type="project" value="UniProtKB-KW"/>
</dbReference>
<dbReference type="InterPro" id="IPR040141">
    <property type="entry name" value="ZPR1"/>
</dbReference>
<dbReference type="NCBIfam" id="TIGR00310">
    <property type="entry name" value="ZPR1_znf"/>
    <property type="match status" value="2"/>
</dbReference>
<evidence type="ECO:0000256" key="2">
    <source>
        <dbReference type="ARBA" id="ARBA00008354"/>
    </source>
</evidence>
<evidence type="ECO:0000256" key="3">
    <source>
        <dbReference type="ARBA" id="ARBA00022723"/>
    </source>
</evidence>
<keyword evidence="7" id="KW-0539">Nucleus</keyword>
<evidence type="ECO:0000256" key="7">
    <source>
        <dbReference type="ARBA" id="ARBA00023242"/>
    </source>
</evidence>
<dbReference type="InterPro" id="IPR042452">
    <property type="entry name" value="ZPR1_Znf1/2"/>
</dbReference>
<gene>
    <name evidence="9" type="ORF">Cgig2_023470</name>
</gene>
<keyword evidence="4" id="KW-0677">Repeat</keyword>
<comment type="subcellular location">
    <subcellularLocation>
        <location evidence="1">Nucleus</location>
    </subcellularLocation>
</comment>
<protein>
    <recommendedName>
        <fullName evidence="8">Zinc finger ZPR1-type domain-containing protein</fullName>
    </recommendedName>
</protein>
<comment type="caution">
    <text evidence="9">The sequence shown here is derived from an EMBL/GenBank/DDBJ whole genome shotgun (WGS) entry which is preliminary data.</text>
</comment>
<feature type="domain" description="Zinc finger ZPR1-type" evidence="8">
    <location>
        <begin position="32"/>
        <end position="192"/>
    </location>
</feature>